<evidence type="ECO:0000313" key="1">
    <source>
        <dbReference type="EMBL" id="KAJ8455616.1"/>
    </source>
</evidence>
<dbReference type="Proteomes" id="UP001222027">
    <property type="component" value="Unassembled WGS sequence"/>
</dbReference>
<dbReference type="EMBL" id="JAQQAF010000027">
    <property type="protein sequence ID" value="KAJ8455616.1"/>
    <property type="molecule type" value="Genomic_DNA"/>
</dbReference>
<protein>
    <submittedName>
        <fullName evidence="1">Uncharacterized protein</fullName>
    </submittedName>
</protein>
<keyword evidence="2" id="KW-1185">Reference proteome</keyword>
<evidence type="ECO:0000313" key="2">
    <source>
        <dbReference type="Proteomes" id="UP001222027"/>
    </source>
</evidence>
<sequence length="71" mass="8219">MVPLTKNIEQDSGAIYFYKYCGLHQLLDRVYSNFQARCPQAAPAPFFLLRDEILKVKSSCQIPLFIFISFL</sequence>
<name>A0AAX5NBH8_ENSVE</name>
<gene>
    <name evidence="1" type="ORF">OPV22_035101</name>
</gene>
<comment type="caution">
    <text evidence="1">The sequence shown here is derived from an EMBL/GenBank/DDBJ whole genome shotgun (WGS) entry which is preliminary data.</text>
</comment>
<accession>A0AAX5NBH8</accession>
<dbReference type="AlphaFoldDB" id="A0AAX5NBH8"/>
<reference evidence="1 2" key="1">
    <citation type="submission" date="2022-12" db="EMBL/GenBank/DDBJ databases">
        <title>Chromosome-scale assembly of the Ensete ventricosum genome.</title>
        <authorList>
            <person name="Dussert Y."/>
            <person name="Stocks J."/>
            <person name="Wendawek A."/>
            <person name="Woldeyes F."/>
            <person name="Nichols R.A."/>
            <person name="Borrell J.S."/>
        </authorList>
    </citation>
    <scope>NUCLEOTIDE SEQUENCE [LARGE SCALE GENOMIC DNA]</scope>
    <source>
        <strain evidence="2">cv. Maze</strain>
        <tissue evidence="1">Seeds</tissue>
    </source>
</reference>
<organism evidence="1 2">
    <name type="scientific">Ensete ventricosum</name>
    <name type="common">Abyssinian banana</name>
    <name type="synonym">Musa ensete</name>
    <dbReference type="NCBI Taxonomy" id="4639"/>
    <lineage>
        <taxon>Eukaryota</taxon>
        <taxon>Viridiplantae</taxon>
        <taxon>Streptophyta</taxon>
        <taxon>Embryophyta</taxon>
        <taxon>Tracheophyta</taxon>
        <taxon>Spermatophyta</taxon>
        <taxon>Magnoliopsida</taxon>
        <taxon>Liliopsida</taxon>
        <taxon>Zingiberales</taxon>
        <taxon>Musaceae</taxon>
        <taxon>Ensete</taxon>
    </lineage>
</organism>
<proteinExistence type="predicted"/>